<evidence type="ECO:0000313" key="3">
    <source>
        <dbReference type="Proteomes" id="UP000095210"/>
    </source>
</evidence>
<evidence type="ECO:0000313" key="2">
    <source>
        <dbReference type="EMBL" id="AOS63990.1"/>
    </source>
</evidence>
<organism evidence="2 3">
    <name type="scientific">Actinoalloteichus hymeniacidonis</name>
    <dbReference type="NCBI Taxonomy" id="340345"/>
    <lineage>
        <taxon>Bacteria</taxon>
        <taxon>Bacillati</taxon>
        <taxon>Actinomycetota</taxon>
        <taxon>Actinomycetes</taxon>
        <taxon>Pseudonocardiales</taxon>
        <taxon>Pseudonocardiaceae</taxon>
        <taxon>Actinoalloteichus</taxon>
    </lineage>
</organism>
<keyword evidence="1" id="KW-0472">Membrane</keyword>
<keyword evidence="1" id="KW-0812">Transmembrane</keyword>
<dbReference type="GO" id="GO:0035251">
    <property type="term" value="F:UDP-glucosyltransferase activity"/>
    <property type="evidence" value="ECO:0007669"/>
    <property type="project" value="InterPro"/>
</dbReference>
<dbReference type="InterPro" id="IPR050481">
    <property type="entry name" value="UDP-glycosyltransf_plant"/>
</dbReference>
<dbReference type="SUPFAM" id="SSF53756">
    <property type="entry name" value="UDP-Glycosyltransferase/glycogen phosphorylase"/>
    <property type="match status" value="1"/>
</dbReference>
<dbReference type="PANTHER" id="PTHR48049:SF132">
    <property type="entry name" value="GLYCOSYLTRANSFERASE"/>
    <property type="match status" value="1"/>
</dbReference>
<name>A0AAC9MZ48_9PSEU</name>
<sequence length="465" mass="51836">MRRSDVNVSDDAAILFLSAGNAGLISPLYALAGELLRRGVRPVWFASSDERAEGIRELSGATPIDFYSLGPYRPEFDPANWSDAVYHQVNRTSRLRGFAAFMEQVMDSEYAEERYRRALAAIDHVRPGLIVVDLNSPWAIDAAQTRGVPYVVNVATPISYAFPERLPLGFPGPLSGLPRTMTGRQRATNVAFKILRLGSLLASRKALDNMRFYRRRHAQGLKNPGSLLSRYCDEAEVVLGNSVFGIEYPFSPAPADVRMVGTLVPETRERPERHRELFEWLDAHPSTIYIGLGSMMRLSEQQSAALMAAISRLAERHHVVWSLAAAQHRLLPRELPANLRIETWVPQTEVVAHPNVRLFITHGGNGAHHGLYFGKPLLVLPHSWETRDLAVRLMDGGAALMVEDVYSLTAEEIVTKVDRLLTEKSFSERADHWRHRLVEAGGVRAAADLVLAHRPMSRADDTSTA</sequence>
<dbReference type="Gene3D" id="3.40.50.2000">
    <property type="entry name" value="Glycogen Phosphorylase B"/>
    <property type="match status" value="2"/>
</dbReference>
<evidence type="ECO:0000256" key="1">
    <source>
        <dbReference type="SAM" id="Phobius"/>
    </source>
</evidence>
<gene>
    <name evidence="2" type="ORF">TL08_15935</name>
</gene>
<dbReference type="EMBL" id="CP014859">
    <property type="protein sequence ID" value="AOS63990.1"/>
    <property type="molecule type" value="Genomic_DNA"/>
</dbReference>
<dbReference type="KEGG" id="ahm:TL08_15935"/>
<accession>A0AAC9MZ48</accession>
<dbReference type="Proteomes" id="UP000095210">
    <property type="component" value="Chromosome"/>
</dbReference>
<proteinExistence type="predicted"/>
<dbReference type="PANTHER" id="PTHR48049">
    <property type="entry name" value="GLYCOSYLTRANSFERASE"/>
    <property type="match status" value="1"/>
</dbReference>
<dbReference type="InterPro" id="IPR002213">
    <property type="entry name" value="UDP_glucos_trans"/>
</dbReference>
<dbReference type="CDD" id="cd03784">
    <property type="entry name" value="GT1_Gtf-like"/>
    <property type="match status" value="1"/>
</dbReference>
<protein>
    <submittedName>
        <fullName evidence="2">Glycosyl transferase, UDP-glucuronosyltransferase</fullName>
    </submittedName>
</protein>
<dbReference type="AlphaFoldDB" id="A0AAC9MZ48"/>
<keyword evidence="1" id="KW-1133">Transmembrane helix</keyword>
<dbReference type="Pfam" id="PF00201">
    <property type="entry name" value="UDPGT"/>
    <property type="match status" value="1"/>
</dbReference>
<keyword evidence="3" id="KW-1185">Reference proteome</keyword>
<reference evidence="3" key="1">
    <citation type="submission" date="2016-03" db="EMBL/GenBank/DDBJ databases">
        <title>Complete genome sequence of the type strain Actinoalloteichus hymeniacidonis DSM 45092.</title>
        <authorList>
            <person name="Schaffert L."/>
            <person name="Albersmeier A."/>
            <person name="Winkler A."/>
            <person name="Kalinowski J."/>
            <person name="Zotchev S."/>
            <person name="Ruckert C."/>
        </authorList>
    </citation>
    <scope>NUCLEOTIDE SEQUENCE [LARGE SCALE GENOMIC DNA]</scope>
    <source>
        <strain evidence="3">HPA177(T) (DSM 45092(T))</strain>
    </source>
</reference>
<feature type="transmembrane region" description="Helical" evidence="1">
    <location>
        <begin position="12"/>
        <end position="32"/>
    </location>
</feature>
<keyword evidence="2" id="KW-0808">Transferase</keyword>